<evidence type="ECO:0000313" key="3">
    <source>
        <dbReference type="Proteomes" id="UP000593892"/>
    </source>
</evidence>
<accession>A0A7S7NTB9</accession>
<evidence type="ECO:0000313" key="2">
    <source>
        <dbReference type="EMBL" id="QOY89448.1"/>
    </source>
</evidence>
<reference evidence="2 3" key="1">
    <citation type="submission" date="2020-10" db="EMBL/GenBank/DDBJ databases">
        <title>Complete genome sequence of Paludibaculum fermentans P105T, a facultatively anaerobic acidobacterium capable of dissimilatory Fe(III) reduction.</title>
        <authorList>
            <person name="Dedysh S.N."/>
            <person name="Beletsky A.V."/>
            <person name="Kulichevskaya I.S."/>
            <person name="Mardanov A.V."/>
            <person name="Ravin N.V."/>
        </authorList>
    </citation>
    <scope>NUCLEOTIDE SEQUENCE [LARGE SCALE GENOMIC DNA]</scope>
    <source>
        <strain evidence="2 3">P105</strain>
    </source>
</reference>
<proteinExistence type="predicted"/>
<dbReference type="RefSeq" id="WP_194451110.1">
    <property type="nucleotide sequence ID" value="NZ_CP063849.1"/>
</dbReference>
<dbReference type="PANTHER" id="PTHR33608:SF7">
    <property type="entry name" value="DUF58 DOMAIN-CONTAINING PROTEIN"/>
    <property type="match status" value="1"/>
</dbReference>
<dbReference type="InterPro" id="IPR036465">
    <property type="entry name" value="vWFA_dom_sf"/>
</dbReference>
<dbReference type="Gene3D" id="3.40.50.410">
    <property type="entry name" value="von Willebrand factor, type A domain"/>
    <property type="match status" value="1"/>
</dbReference>
<dbReference type="Pfam" id="PF01882">
    <property type="entry name" value="DUF58"/>
    <property type="match status" value="1"/>
</dbReference>
<protein>
    <submittedName>
        <fullName evidence="2">DUF58 domain-containing protein</fullName>
    </submittedName>
</protein>
<keyword evidence="3" id="KW-1185">Reference proteome</keyword>
<evidence type="ECO:0000259" key="1">
    <source>
        <dbReference type="Pfam" id="PF01882"/>
    </source>
</evidence>
<dbReference type="AlphaFoldDB" id="A0A7S7NTB9"/>
<dbReference type="KEGG" id="pfer:IRI77_05710"/>
<dbReference type="SUPFAM" id="SSF53300">
    <property type="entry name" value="vWA-like"/>
    <property type="match status" value="1"/>
</dbReference>
<dbReference type="InterPro" id="IPR002881">
    <property type="entry name" value="DUF58"/>
</dbReference>
<gene>
    <name evidence="2" type="ORF">IRI77_05710</name>
</gene>
<dbReference type="PANTHER" id="PTHR33608">
    <property type="entry name" value="BLL2464 PROTEIN"/>
    <property type="match status" value="1"/>
</dbReference>
<feature type="domain" description="DUF58" evidence="1">
    <location>
        <begin position="46"/>
        <end position="256"/>
    </location>
</feature>
<sequence>MIQRFLDPKVLAGIANLELTAKTVVDGFVAGLHRSPDFGFSQEFAEYRMYVPGDDLRYVDWNAYARTDRLYLKRYRGETNTRVTVLLDRSASMGFQGQGVRKIDYARFLGASLAYLAHQQRDAVGLIGFDDEIRDYVEPSSRHGQWVKVLHGLNRSEPGSRTDFAKPFHHFQQFLQRRGLVLVISDFYAPAEEVVKTVAPLRQRGNDVVLLHVLDPEEIKPTLKASKILIDMETGEEMEVSPEYVKDTYRKKMAAHLEELESLSRGAGLSYFLAMTDQPLDEALRRYLVVRAGRF</sequence>
<name>A0A7S7NTB9_PALFE</name>
<organism evidence="2 3">
    <name type="scientific">Paludibaculum fermentans</name>
    <dbReference type="NCBI Taxonomy" id="1473598"/>
    <lineage>
        <taxon>Bacteria</taxon>
        <taxon>Pseudomonadati</taxon>
        <taxon>Acidobacteriota</taxon>
        <taxon>Terriglobia</taxon>
        <taxon>Bryobacterales</taxon>
        <taxon>Bryobacteraceae</taxon>
        <taxon>Paludibaculum</taxon>
    </lineage>
</organism>
<dbReference type="Proteomes" id="UP000593892">
    <property type="component" value="Chromosome"/>
</dbReference>
<dbReference type="EMBL" id="CP063849">
    <property type="protein sequence ID" value="QOY89448.1"/>
    <property type="molecule type" value="Genomic_DNA"/>
</dbReference>